<dbReference type="InterPro" id="IPR018389">
    <property type="entry name" value="DctP_fam"/>
</dbReference>
<evidence type="ECO:0000313" key="2">
    <source>
        <dbReference type="EMBL" id="RDV03811.1"/>
    </source>
</evidence>
<protein>
    <submittedName>
        <fullName evidence="2">C4-dicarboxylate ABC transporter</fullName>
    </submittedName>
</protein>
<dbReference type="GO" id="GO:0055085">
    <property type="term" value="P:transmembrane transport"/>
    <property type="evidence" value="ECO:0007669"/>
    <property type="project" value="InterPro"/>
</dbReference>
<organism evidence="2 3">
    <name type="scientific">Undibacter mobilis</name>
    <dbReference type="NCBI Taxonomy" id="2292256"/>
    <lineage>
        <taxon>Bacteria</taxon>
        <taxon>Pseudomonadati</taxon>
        <taxon>Pseudomonadota</taxon>
        <taxon>Alphaproteobacteria</taxon>
        <taxon>Hyphomicrobiales</taxon>
        <taxon>Nitrobacteraceae</taxon>
        <taxon>Undibacter</taxon>
    </lineage>
</organism>
<dbReference type="Pfam" id="PF03480">
    <property type="entry name" value="DctP"/>
    <property type="match status" value="1"/>
</dbReference>
<evidence type="ECO:0000256" key="1">
    <source>
        <dbReference type="ARBA" id="ARBA00022729"/>
    </source>
</evidence>
<dbReference type="Gene3D" id="3.40.190.170">
    <property type="entry name" value="Bacterial extracellular solute-binding protein, family 7"/>
    <property type="match status" value="1"/>
</dbReference>
<dbReference type="PANTHER" id="PTHR33376">
    <property type="match status" value="1"/>
</dbReference>
<name>A0A371B8V4_9BRAD</name>
<reference evidence="3" key="1">
    <citation type="submission" date="2018-08" db="EMBL/GenBank/DDBJ databases">
        <authorList>
            <person name="Kim S.-J."/>
            <person name="Jung G.-Y."/>
        </authorList>
    </citation>
    <scope>NUCLEOTIDE SEQUENCE [LARGE SCALE GENOMIC DNA]</scope>
    <source>
        <strain evidence="3">GY_H</strain>
    </source>
</reference>
<dbReference type="NCBIfam" id="NF037995">
    <property type="entry name" value="TRAP_S1"/>
    <property type="match status" value="1"/>
</dbReference>
<proteinExistence type="predicted"/>
<dbReference type="InterPro" id="IPR038404">
    <property type="entry name" value="TRAP_DctP_sf"/>
</dbReference>
<dbReference type="OrthoDB" id="7822595at2"/>
<keyword evidence="1" id="KW-0732">Signal</keyword>
<comment type="caution">
    <text evidence="2">The sequence shown here is derived from an EMBL/GenBank/DDBJ whole genome shotgun (WGS) entry which is preliminary data.</text>
</comment>
<dbReference type="AlphaFoldDB" id="A0A371B8V4"/>
<evidence type="ECO:0000313" key="3">
    <source>
        <dbReference type="Proteomes" id="UP000263993"/>
    </source>
</evidence>
<gene>
    <name evidence="2" type="ORF">DXH78_03945</name>
</gene>
<dbReference type="PANTHER" id="PTHR33376:SF15">
    <property type="entry name" value="BLL6794 PROTEIN"/>
    <property type="match status" value="1"/>
</dbReference>
<keyword evidence="3" id="KW-1185">Reference proteome</keyword>
<dbReference type="CDD" id="cd13665">
    <property type="entry name" value="PBP2_TRAP_Dctp3_4"/>
    <property type="match status" value="1"/>
</dbReference>
<accession>A0A371B8V4</accession>
<dbReference type="Proteomes" id="UP000263993">
    <property type="component" value="Unassembled WGS sequence"/>
</dbReference>
<dbReference type="EMBL" id="QRGO01000001">
    <property type="protein sequence ID" value="RDV03811.1"/>
    <property type="molecule type" value="Genomic_DNA"/>
</dbReference>
<sequence>MTMTMKKAREVSMRMKSILLGAAVALVAGNAAVAAEYELKMSLMFPPTHFIQTRAMEPWAKMIEEKTNGRVKFTIFSAGSALGDATKQFDQVRTGVVDVAVSIPAIPRGRHPRTTLMELPFTIKTAAGGTKALMELYDKYLKADYPGTVMLNMTITEPSAVHTRAPITDLDQLKGVRTRAPTPSVTAMLTAIGATPVGMPPTQIYESAERGVIDGNVMPWGPVGAFKVYEIFKNHLNARIDAVAMYTLMNENRYNSLPPDIRKVIDDSRPFLVEIWTKLWKETDDAAMETARKAGNKIVDMPDARRDEWRAKMKPVVDQYIDEQAKTVPNSREIYDAMVTTLKKYE</sequence>